<protein>
    <submittedName>
        <fullName evidence="1">Uncharacterized protein</fullName>
    </submittedName>
</protein>
<dbReference type="AlphaFoldDB" id="A0A5K7XHT5"/>
<dbReference type="EMBL" id="AP021861">
    <property type="protein sequence ID" value="BBO32509.1"/>
    <property type="molecule type" value="Genomic_DNA"/>
</dbReference>
<dbReference type="Proteomes" id="UP000326837">
    <property type="component" value="Chromosome"/>
</dbReference>
<evidence type="ECO:0000313" key="2">
    <source>
        <dbReference type="Proteomes" id="UP000326837"/>
    </source>
</evidence>
<evidence type="ECO:0000313" key="1">
    <source>
        <dbReference type="EMBL" id="BBO32509.1"/>
    </source>
</evidence>
<reference evidence="2" key="1">
    <citation type="submission" date="2019-10" db="EMBL/GenBank/DDBJ databases">
        <title>Lacipirellula parvula gen. nov., sp. nov., representing a lineage of planctomycetes widespread in freshwater anoxic habitats, and description of the family Lacipirellulaceae.</title>
        <authorList>
            <person name="Dedysh S.N."/>
            <person name="Kulichevskaya I.S."/>
            <person name="Beletsky A.V."/>
            <person name="Rakitin A.L."/>
            <person name="Mardanov A.V."/>
            <person name="Ivanova A.A."/>
            <person name="Saltykova V.X."/>
            <person name="Rijpstra W.I.C."/>
            <person name="Sinninghe Damste J.S."/>
            <person name="Ravin N.V."/>
        </authorList>
    </citation>
    <scope>NUCLEOTIDE SEQUENCE [LARGE SCALE GENOMIC DNA]</scope>
    <source>
        <strain evidence="2">PX69</strain>
    </source>
</reference>
<dbReference type="KEGG" id="lpav:PLANPX_2121"/>
<keyword evidence="2" id="KW-1185">Reference proteome</keyword>
<dbReference type="RefSeq" id="WP_152098463.1">
    <property type="nucleotide sequence ID" value="NZ_AP021861.1"/>
</dbReference>
<accession>A0A5K7XHT5</accession>
<sequence>MLFIVTEAELIDDYEVQIFNAWDESFLIQCDEKDGSDWIECAQYQMYWPIRVADHVELLDMR</sequence>
<gene>
    <name evidence="1" type="ORF">PLANPX_2121</name>
</gene>
<name>A0A5K7XHT5_9BACT</name>
<proteinExistence type="predicted"/>
<organism evidence="1 2">
    <name type="scientific">Lacipirellula parvula</name>
    <dbReference type="NCBI Taxonomy" id="2650471"/>
    <lineage>
        <taxon>Bacteria</taxon>
        <taxon>Pseudomonadati</taxon>
        <taxon>Planctomycetota</taxon>
        <taxon>Planctomycetia</taxon>
        <taxon>Pirellulales</taxon>
        <taxon>Lacipirellulaceae</taxon>
        <taxon>Lacipirellula</taxon>
    </lineage>
</organism>